<dbReference type="PANTHER" id="PTHR30290">
    <property type="entry name" value="PERIPLASMIC BINDING COMPONENT OF ABC TRANSPORTER"/>
    <property type="match status" value="1"/>
</dbReference>
<dbReference type="SUPFAM" id="SSF53850">
    <property type="entry name" value="Periplasmic binding protein-like II"/>
    <property type="match status" value="1"/>
</dbReference>
<accession>A0ABT1A275</accession>
<keyword evidence="5" id="KW-1185">Reference proteome</keyword>
<protein>
    <recommendedName>
        <fullName evidence="3">Solute-binding protein family 5 domain-containing protein</fullName>
    </recommendedName>
</protein>
<feature type="chain" id="PRO_5046428007" description="Solute-binding protein family 5 domain-containing protein" evidence="2">
    <location>
        <begin position="24"/>
        <end position="520"/>
    </location>
</feature>
<dbReference type="PROSITE" id="PS51257">
    <property type="entry name" value="PROKAR_LIPOPROTEIN"/>
    <property type="match status" value="1"/>
</dbReference>
<dbReference type="Proteomes" id="UP001165283">
    <property type="component" value="Unassembled WGS sequence"/>
</dbReference>
<proteinExistence type="predicted"/>
<dbReference type="RefSeq" id="WP_252440331.1">
    <property type="nucleotide sequence ID" value="NZ_JAGSOV010000039.1"/>
</dbReference>
<sequence>MSHPPLRRLVMALACLLLLAGLAACGTRDGASADPAAAAGPPVAGGILRAVTEGDPRLDPHLGTLGTDHYVLYPLYDRLVEFNPEDLTAVPGLASKWEYTTPSTLVLTLNQGVTFHDGTPFDAEAVKFNIERAKNEEKSSVKADLKSIDSVEVVDASTVQLNLNRPDTALPLVFSDRAGMMVSPTAVQNGTNLDDNPVGTGPFQFVSRVPGESLEYERYPAYWRPGPHLDGIKITLLDDSRTATNALVSGQQDFIMQLDVADKARVDSSDAARVVVGPSLAVARCTFRFEKGPFSDVRIREAVNYGIDRDAINKVNTQGLGEPANAAVPSSHWAYPGAAAQVYTHDVAKAKQLVTEAGYPNGLTIQTVVVTSQDDRSMVEAMQAQLAEAGITLNVTVLDAAEAQPAFRERGEFDMFCIGWSGRPDPYQTYAALYPSASPYVVDFAEPAELQADLAETVAVSDLDQRKAAFAKLQDLVTRQNALDFHVIFRPTVQAMSNKVGGYEQNIYGKPIINNVWLAK</sequence>
<reference evidence="4" key="1">
    <citation type="submission" date="2021-04" db="EMBL/GenBank/DDBJ databases">
        <title>Pseudonocardia sp. nov., isolated from sandy soil of mangrove forest.</title>
        <authorList>
            <person name="Zan Z."/>
            <person name="Huang R."/>
            <person name="Liu W."/>
        </authorList>
    </citation>
    <scope>NUCLEOTIDE SEQUENCE</scope>
    <source>
        <strain evidence="4">S2-4</strain>
    </source>
</reference>
<keyword evidence="1 2" id="KW-0732">Signal</keyword>
<dbReference type="InterPro" id="IPR000914">
    <property type="entry name" value="SBP_5_dom"/>
</dbReference>
<gene>
    <name evidence="4" type="ORF">KDL28_18385</name>
</gene>
<dbReference type="Gene3D" id="3.10.105.10">
    <property type="entry name" value="Dipeptide-binding Protein, Domain 3"/>
    <property type="match status" value="1"/>
</dbReference>
<dbReference type="EMBL" id="JAGSOV010000039">
    <property type="protein sequence ID" value="MCO1657033.1"/>
    <property type="molecule type" value="Genomic_DNA"/>
</dbReference>
<name>A0ABT1A275_9PSEU</name>
<evidence type="ECO:0000256" key="2">
    <source>
        <dbReference type="SAM" id="SignalP"/>
    </source>
</evidence>
<evidence type="ECO:0000313" key="5">
    <source>
        <dbReference type="Proteomes" id="UP001165283"/>
    </source>
</evidence>
<dbReference type="Gene3D" id="3.40.190.10">
    <property type="entry name" value="Periplasmic binding protein-like II"/>
    <property type="match status" value="1"/>
</dbReference>
<feature type="signal peptide" evidence="2">
    <location>
        <begin position="1"/>
        <end position="23"/>
    </location>
</feature>
<feature type="domain" description="Solute-binding protein family 5" evidence="3">
    <location>
        <begin position="89"/>
        <end position="435"/>
    </location>
</feature>
<comment type="caution">
    <text evidence="4">The sequence shown here is derived from an EMBL/GenBank/DDBJ whole genome shotgun (WGS) entry which is preliminary data.</text>
</comment>
<dbReference type="InterPro" id="IPR039424">
    <property type="entry name" value="SBP_5"/>
</dbReference>
<organism evidence="4 5">
    <name type="scientific">Pseudonocardia humida</name>
    <dbReference type="NCBI Taxonomy" id="2800819"/>
    <lineage>
        <taxon>Bacteria</taxon>
        <taxon>Bacillati</taxon>
        <taxon>Actinomycetota</taxon>
        <taxon>Actinomycetes</taxon>
        <taxon>Pseudonocardiales</taxon>
        <taxon>Pseudonocardiaceae</taxon>
        <taxon>Pseudonocardia</taxon>
    </lineage>
</organism>
<evidence type="ECO:0000256" key="1">
    <source>
        <dbReference type="ARBA" id="ARBA00022729"/>
    </source>
</evidence>
<dbReference type="InterPro" id="IPR030678">
    <property type="entry name" value="Peptide/Ni-bd"/>
</dbReference>
<dbReference type="Pfam" id="PF00496">
    <property type="entry name" value="SBP_bac_5"/>
    <property type="match status" value="1"/>
</dbReference>
<evidence type="ECO:0000313" key="4">
    <source>
        <dbReference type="EMBL" id="MCO1657033.1"/>
    </source>
</evidence>
<evidence type="ECO:0000259" key="3">
    <source>
        <dbReference type="Pfam" id="PF00496"/>
    </source>
</evidence>
<dbReference type="PANTHER" id="PTHR30290:SF38">
    <property type="entry name" value="D,D-DIPEPTIDE-BINDING PERIPLASMIC PROTEIN DDPA-RELATED"/>
    <property type="match status" value="1"/>
</dbReference>
<dbReference type="PIRSF" id="PIRSF002741">
    <property type="entry name" value="MppA"/>
    <property type="match status" value="1"/>
</dbReference>